<dbReference type="PANTHER" id="PTHR10837:SF8">
    <property type="entry name" value="PROTEIN-ARGININE DEIMINASE"/>
    <property type="match status" value="1"/>
</dbReference>
<keyword evidence="4" id="KW-1185">Reference proteome</keyword>
<feature type="domain" description="Protein-arginine deiminase C-terminal" evidence="2">
    <location>
        <begin position="211"/>
        <end position="623"/>
    </location>
</feature>
<dbReference type="GO" id="GO:0004668">
    <property type="term" value="F:protein-arginine deiminase activity"/>
    <property type="evidence" value="ECO:0007669"/>
    <property type="project" value="InterPro"/>
</dbReference>
<dbReference type="GO" id="GO:0005737">
    <property type="term" value="C:cytoplasm"/>
    <property type="evidence" value="ECO:0007669"/>
    <property type="project" value="InterPro"/>
</dbReference>
<dbReference type="InterPro" id="IPR036556">
    <property type="entry name" value="PAD_central_sf"/>
</dbReference>
<gene>
    <name evidence="3" type="ORF">IF1G_09631</name>
</gene>
<comment type="caution">
    <text evidence="3">The sequence shown here is derived from an EMBL/GenBank/DDBJ whole genome shotgun (WGS) entry which is preliminary data.</text>
</comment>
<dbReference type="InterPro" id="IPR004303">
    <property type="entry name" value="PAD"/>
</dbReference>
<dbReference type="GO" id="GO:0005509">
    <property type="term" value="F:calcium ion binding"/>
    <property type="evidence" value="ECO:0007669"/>
    <property type="project" value="InterPro"/>
</dbReference>
<dbReference type="SUPFAM" id="SSF55909">
    <property type="entry name" value="Pentein"/>
    <property type="match status" value="1"/>
</dbReference>
<dbReference type="Proteomes" id="UP000315783">
    <property type="component" value="Unassembled WGS sequence"/>
</dbReference>
<feature type="chain" id="PRO_5021821079" evidence="1">
    <location>
        <begin position="21"/>
        <end position="626"/>
    </location>
</feature>
<keyword evidence="1" id="KW-0732">Signal</keyword>
<dbReference type="OrthoDB" id="5102063at2759"/>
<dbReference type="Pfam" id="PF03068">
    <property type="entry name" value="PAD"/>
    <property type="match status" value="1"/>
</dbReference>
<dbReference type="Gene3D" id="3.75.10.10">
    <property type="entry name" value="L-arginine/glycine Amidinotransferase, Chain A"/>
    <property type="match status" value="1"/>
</dbReference>
<feature type="signal peptide" evidence="1">
    <location>
        <begin position="1"/>
        <end position="20"/>
    </location>
</feature>
<reference evidence="3 4" key="1">
    <citation type="journal article" date="2019" name="Appl. Microbiol. Biotechnol.">
        <title>Genome sequence of Isaria javanica and comparative genome analysis insights into family S53 peptidase evolution in fungal entomopathogens.</title>
        <authorList>
            <person name="Lin R."/>
            <person name="Zhang X."/>
            <person name="Xin B."/>
            <person name="Zou M."/>
            <person name="Gao Y."/>
            <person name="Qin F."/>
            <person name="Hu Q."/>
            <person name="Xie B."/>
            <person name="Cheng X."/>
        </authorList>
    </citation>
    <scope>NUCLEOTIDE SEQUENCE [LARGE SCALE GENOMIC DNA]</scope>
    <source>
        <strain evidence="3 4">IJ1G</strain>
    </source>
</reference>
<evidence type="ECO:0000259" key="2">
    <source>
        <dbReference type="Pfam" id="PF03068"/>
    </source>
</evidence>
<dbReference type="SUPFAM" id="SSF110083">
    <property type="entry name" value="Peptidylarginine deiminase Pad4, middle domain"/>
    <property type="match status" value="1"/>
</dbReference>
<accession>A0A545VPH6</accession>
<evidence type="ECO:0000313" key="3">
    <source>
        <dbReference type="EMBL" id="TQV91565.1"/>
    </source>
</evidence>
<protein>
    <submittedName>
        <fullName evidence="3">Arginine deiminase type-3</fullName>
    </submittedName>
</protein>
<dbReference type="EMBL" id="SPUK01000018">
    <property type="protein sequence ID" value="TQV91565.1"/>
    <property type="molecule type" value="Genomic_DNA"/>
</dbReference>
<name>A0A545VPH6_9HYPO</name>
<proteinExistence type="predicted"/>
<evidence type="ECO:0000313" key="4">
    <source>
        <dbReference type="Proteomes" id="UP000315783"/>
    </source>
</evidence>
<dbReference type="AlphaFoldDB" id="A0A545VPH6"/>
<evidence type="ECO:0000256" key="1">
    <source>
        <dbReference type="SAM" id="SignalP"/>
    </source>
</evidence>
<organism evidence="3 4">
    <name type="scientific">Cordyceps javanica</name>
    <dbReference type="NCBI Taxonomy" id="43265"/>
    <lineage>
        <taxon>Eukaryota</taxon>
        <taxon>Fungi</taxon>
        <taxon>Dikarya</taxon>
        <taxon>Ascomycota</taxon>
        <taxon>Pezizomycotina</taxon>
        <taxon>Sordariomycetes</taxon>
        <taxon>Hypocreomycetidae</taxon>
        <taxon>Hypocreales</taxon>
        <taxon>Cordycipitaceae</taxon>
        <taxon>Cordyceps</taxon>
    </lineage>
</organism>
<dbReference type="PANTHER" id="PTHR10837">
    <property type="entry name" value="PEPTIDYLARGININE DEIMINASE"/>
    <property type="match status" value="1"/>
</dbReference>
<sequence>MRISILIHLTGTIAVSNVAGAVFRSTQQVINPIVDSNIAVSILADTNRDGHINDSDSHQKHRWTSNRGAIFLPNIGDELHRCRTRDALGTPLSSRELAHCNDAAGEVLINSTLAAPVKTLPVTGLSENATARIFLQPARACEHVRLFWGHGNTGTSSDWSPVKSELRFNSTALAAGLTLAVDGRHLVTDEATWDGQVNIVFEVEDGVRSGSDVVAMRQAPVLLHHHLQTPDSVVTLQTKEGVSLWQSQFVNTLKEVIGGLSSELSLLVLNDSDEVWAQDFMEPAFASMPSPKGPISIRVLLRSAQSARPNGRRVFEQLRGSGVGGWQPGPGSGFGWEEINSGGNMETVPPYTSRSGVPFKNGRVLLGKHFDKYPAMSMIKFLEAQREQTPLYLETGWLAAGHVDELVQFLPCNNTLGFRMAVPDTRSAMRILAQIKRIGHGSSPFLTYPGDMTNDEKAIFAHPELRNKTVEMLLSDEGFAKTNAYAQEFLDRNVKLLLEELPISDADVVRVPALWQDATYDWPTNPDGTPARLHPTIPGECQLQSLFPLALNGLVLDRHYIAPKPFGPRVDGADVFEREIRKVYANAGINAIFIDDYMSHHVRGGEVHCGTNTLRRTDVEWWKPSA</sequence>
<dbReference type="InterPro" id="IPR013530">
    <property type="entry name" value="PAD_C"/>
</dbReference>